<keyword evidence="2" id="KW-0238">DNA-binding</keyword>
<dbReference type="Pfam" id="PF02311">
    <property type="entry name" value="AraC_binding"/>
    <property type="match status" value="1"/>
</dbReference>
<dbReference type="GO" id="GO:0043565">
    <property type="term" value="F:sequence-specific DNA binding"/>
    <property type="evidence" value="ECO:0007669"/>
    <property type="project" value="InterPro"/>
</dbReference>
<keyword evidence="6" id="KW-1185">Reference proteome</keyword>
<dbReference type="Gene3D" id="2.60.120.10">
    <property type="entry name" value="Jelly Rolls"/>
    <property type="match status" value="1"/>
</dbReference>
<keyword evidence="1" id="KW-0805">Transcription regulation</keyword>
<dbReference type="Pfam" id="PF12833">
    <property type="entry name" value="HTH_18"/>
    <property type="match status" value="1"/>
</dbReference>
<dbReference type="InterPro" id="IPR018060">
    <property type="entry name" value="HTH_AraC"/>
</dbReference>
<evidence type="ECO:0000259" key="4">
    <source>
        <dbReference type="PROSITE" id="PS01124"/>
    </source>
</evidence>
<dbReference type="Proteomes" id="UP000652847">
    <property type="component" value="Unassembled WGS sequence"/>
</dbReference>
<dbReference type="InterPro" id="IPR014710">
    <property type="entry name" value="RmlC-like_jellyroll"/>
</dbReference>
<evidence type="ECO:0000256" key="3">
    <source>
        <dbReference type="ARBA" id="ARBA00023163"/>
    </source>
</evidence>
<dbReference type="InterPro" id="IPR009057">
    <property type="entry name" value="Homeodomain-like_sf"/>
</dbReference>
<dbReference type="AlphaFoldDB" id="A0A8I0DQL7"/>
<evidence type="ECO:0000313" key="5">
    <source>
        <dbReference type="EMBL" id="MBC5652819.1"/>
    </source>
</evidence>
<gene>
    <name evidence="5" type="ORF">H8S54_17385</name>
</gene>
<evidence type="ECO:0000256" key="2">
    <source>
        <dbReference type="ARBA" id="ARBA00023125"/>
    </source>
</evidence>
<dbReference type="PANTHER" id="PTHR43280:SF2">
    <property type="entry name" value="HTH-TYPE TRANSCRIPTIONAL REGULATOR EXSA"/>
    <property type="match status" value="1"/>
</dbReference>
<dbReference type="GO" id="GO:0003700">
    <property type="term" value="F:DNA-binding transcription factor activity"/>
    <property type="evidence" value="ECO:0007669"/>
    <property type="project" value="InterPro"/>
</dbReference>
<dbReference type="Gene3D" id="1.10.10.60">
    <property type="entry name" value="Homeodomain-like"/>
    <property type="match status" value="2"/>
</dbReference>
<accession>A0A8I0DQL7</accession>
<evidence type="ECO:0000256" key="1">
    <source>
        <dbReference type="ARBA" id="ARBA00023015"/>
    </source>
</evidence>
<evidence type="ECO:0000313" key="6">
    <source>
        <dbReference type="Proteomes" id="UP000652847"/>
    </source>
</evidence>
<dbReference type="PRINTS" id="PR00032">
    <property type="entry name" value="HTHARAC"/>
</dbReference>
<name>A0A8I0DQL7_9FIRM</name>
<organism evidence="5 6">
    <name type="scientific">Blautia segnis</name>
    <dbReference type="NCBI Taxonomy" id="2763030"/>
    <lineage>
        <taxon>Bacteria</taxon>
        <taxon>Bacillati</taxon>
        <taxon>Bacillota</taxon>
        <taxon>Clostridia</taxon>
        <taxon>Lachnospirales</taxon>
        <taxon>Lachnospiraceae</taxon>
        <taxon>Blautia</taxon>
    </lineage>
</organism>
<dbReference type="PROSITE" id="PS01124">
    <property type="entry name" value="HTH_ARAC_FAMILY_2"/>
    <property type="match status" value="1"/>
</dbReference>
<keyword evidence="3" id="KW-0804">Transcription</keyword>
<dbReference type="InterPro" id="IPR003313">
    <property type="entry name" value="AraC-bd"/>
</dbReference>
<sequence>MKLTRSEFQNYIHSYEQDEIFYRDLYFAEKEHPETFREYCQNLDREMIAQRKLYVPALRKEGWLPYLNEGTLFQDFTGDIMLSKHYRYTPAFAHEHEFFEIMCIYDGTVKTTIQGIPHTLQQGDVCIIPPHTRHSVSIFDDSIAINILVRTSAFQSTFFQTLTADSALSQFFTHVLYHKTEGNFLIFHTGNDKIVMKSVEKLFIEYLGHEKYSYTFLNSMLILFWAKLLRYHENDIESILTKETTGSSMTEILNYLNQNFQIASLSDTAAHFGYSSSHFSKLIKEGTGRTFLQIIRDIKLNQACRALRETTLSIPSICKLVGYETTEHFMRTFKKAYGMTPGEYRKTSSSLLEK</sequence>
<comment type="caution">
    <text evidence="5">The sequence shown here is derived from an EMBL/GenBank/DDBJ whole genome shotgun (WGS) entry which is preliminary data.</text>
</comment>
<dbReference type="InterPro" id="IPR020449">
    <property type="entry name" value="Tscrpt_reg_AraC-type_HTH"/>
</dbReference>
<dbReference type="SUPFAM" id="SSF51182">
    <property type="entry name" value="RmlC-like cupins"/>
    <property type="match status" value="1"/>
</dbReference>
<protein>
    <submittedName>
        <fullName evidence="5">Helix-turn-helix transcriptional regulator</fullName>
    </submittedName>
</protein>
<proteinExistence type="predicted"/>
<reference evidence="5 6" key="1">
    <citation type="submission" date="2020-08" db="EMBL/GenBank/DDBJ databases">
        <title>Genome public.</title>
        <authorList>
            <person name="Liu C."/>
            <person name="Sun Q."/>
        </authorList>
    </citation>
    <scope>NUCLEOTIDE SEQUENCE [LARGE SCALE GENOMIC DNA]</scope>
    <source>
        <strain evidence="5 6">BX17</strain>
    </source>
</reference>
<dbReference type="PANTHER" id="PTHR43280">
    <property type="entry name" value="ARAC-FAMILY TRANSCRIPTIONAL REGULATOR"/>
    <property type="match status" value="1"/>
</dbReference>
<dbReference type="EMBL" id="JACOOT010000040">
    <property type="protein sequence ID" value="MBC5652819.1"/>
    <property type="molecule type" value="Genomic_DNA"/>
</dbReference>
<dbReference type="RefSeq" id="WP_117853097.1">
    <property type="nucleotide sequence ID" value="NZ_JACOOT010000040.1"/>
</dbReference>
<dbReference type="SUPFAM" id="SSF46689">
    <property type="entry name" value="Homeodomain-like"/>
    <property type="match status" value="1"/>
</dbReference>
<dbReference type="SMART" id="SM00342">
    <property type="entry name" value="HTH_ARAC"/>
    <property type="match status" value="1"/>
</dbReference>
<feature type="domain" description="HTH araC/xylS-type" evidence="4">
    <location>
        <begin position="250"/>
        <end position="347"/>
    </location>
</feature>
<dbReference type="InterPro" id="IPR011051">
    <property type="entry name" value="RmlC_Cupin_sf"/>
</dbReference>